<dbReference type="EMBL" id="VSRR010024138">
    <property type="protein sequence ID" value="MPC65996.1"/>
    <property type="molecule type" value="Genomic_DNA"/>
</dbReference>
<proteinExistence type="predicted"/>
<dbReference type="AlphaFoldDB" id="A0A5B7H7W7"/>
<gene>
    <name evidence="2" type="ORF">E2C01_060139</name>
</gene>
<keyword evidence="3" id="KW-1185">Reference proteome</keyword>
<feature type="compositionally biased region" description="Acidic residues" evidence="1">
    <location>
        <begin position="394"/>
        <end position="406"/>
    </location>
</feature>
<evidence type="ECO:0000256" key="1">
    <source>
        <dbReference type="SAM" id="MobiDB-lite"/>
    </source>
</evidence>
<accession>A0A5B7H7W7</accession>
<dbReference type="Proteomes" id="UP000324222">
    <property type="component" value="Unassembled WGS sequence"/>
</dbReference>
<protein>
    <submittedName>
        <fullName evidence="2">Uncharacterized protein</fullName>
    </submittedName>
</protein>
<name>A0A5B7H7W7_PORTR</name>
<dbReference type="OrthoDB" id="5857140at2759"/>
<feature type="region of interest" description="Disordered" evidence="1">
    <location>
        <begin position="385"/>
        <end position="414"/>
    </location>
</feature>
<sequence>MVSVVTSLLSQTLWRVVGNDPHCPGLGGRRATRVHKPVIHSGLQRHAFACTTDHVSEAGERCEAAEPGAWVLLDPLSPAEIPASPAPSAPSLVELCASTYQGETDQEECRRQAPISDKPATCPAQGRADAPSPGVTAQESQETLLDISEDRCCYWPENDSPVSQAREDCPFGVTQHDRGVVVTGSAAAAGSGAGNGRAGLGRQRQCIQSHHVEQPSRTPCRHCPSLHAVHAMETPYHSHTPLTAAAQPTFDSVHGSPVTAVTTYKEDIRDFDIYQITRTGEEGQYPRLPALPTQSDSDTDDGLAGTHKTLRRRKRRNPDSRVTGSKRLHREEQQAEHSMSVEPNATTLLSSALHQGTTTMLPATPTHPSLPLPCASSATQGHCRVSDGRSEGVVNDECDDDDDDETSTVVPEDFANDTDSDIEVLVQSGKCAPLTQTQTHDTQ</sequence>
<reference evidence="2 3" key="1">
    <citation type="submission" date="2019-05" db="EMBL/GenBank/DDBJ databases">
        <title>Another draft genome of Portunus trituberculatus and its Hox gene families provides insights of decapod evolution.</title>
        <authorList>
            <person name="Jeong J.-H."/>
            <person name="Song I."/>
            <person name="Kim S."/>
            <person name="Choi T."/>
            <person name="Kim D."/>
            <person name="Ryu S."/>
            <person name="Kim W."/>
        </authorList>
    </citation>
    <scope>NUCLEOTIDE SEQUENCE [LARGE SCALE GENOMIC DNA]</scope>
    <source>
        <tissue evidence="2">Muscle</tissue>
    </source>
</reference>
<comment type="caution">
    <text evidence="2">The sequence shown here is derived from an EMBL/GenBank/DDBJ whole genome shotgun (WGS) entry which is preliminary data.</text>
</comment>
<feature type="region of interest" description="Disordered" evidence="1">
    <location>
        <begin position="116"/>
        <end position="137"/>
    </location>
</feature>
<organism evidence="2 3">
    <name type="scientific">Portunus trituberculatus</name>
    <name type="common">Swimming crab</name>
    <name type="synonym">Neptunus trituberculatus</name>
    <dbReference type="NCBI Taxonomy" id="210409"/>
    <lineage>
        <taxon>Eukaryota</taxon>
        <taxon>Metazoa</taxon>
        <taxon>Ecdysozoa</taxon>
        <taxon>Arthropoda</taxon>
        <taxon>Crustacea</taxon>
        <taxon>Multicrustacea</taxon>
        <taxon>Malacostraca</taxon>
        <taxon>Eumalacostraca</taxon>
        <taxon>Eucarida</taxon>
        <taxon>Decapoda</taxon>
        <taxon>Pleocyemata</taxon>
        <taxon>Brachyura</taxon>
        <taxon>Eubrachyura</taxon>
        <taxon>Portunoidea</taxon>
        <taxon>Portunidae</taxon>
        <taxon>Portuninae</taxon>
        <taxon>Portunus</taxon>
    </lineage>
</organism>
<evidence type="ECO:0000313" key="3">
    <source>
        <dbReference type="Proteomes" id="UP000324222"/>
    </source>
</evidence>
<evidence type="ECO:0000313" key="2">
    <source>
        <dbReference type="EMBL" id="MPC65996.1"/>
    </source>
</evidence>
<feature type="region of interest" description="Disordered" evidence="1">
    <location>
        <begin position="277"/>
        <end position="343"/>
    </location>
</feature>